<dbReference type="PANTHER" id="PTHR37739:SF16">
    <property type="entry name" value="KINESIN-LIKE PROTEIN"/>
    <property type="match status" value="1"/>
</dbReference>
<proteinExistence type="predicted"/>
<feature type="coiled-coil region" evidence="6">
    <location>
        <begin position="518"/>
        <end position="723"/>
    </location>
</feature>
<dbReference type="EMBL" id="LRQT01000123">
    <property type="protein sequence ID" value="KXA61136.1"/>
    <property type="molecule type" value="Genomic_DNA"/>
</dbReference>
<keyword evidence="2" id="KW-0547">Nucleotide-binding</keyword>
<dbReference type="PATRIC" id="fig|39777.7.peg.1920"/>
<keyword evidence="5" id="KW-0505">Motor protein</keyword>
<protein>
    <recommendedName>
        <fullName evidence="7">Phospholipase D-like domain-containing protein</fullName>
    </recommendedName>
</protein>
<evidence type="ECO:0000256" key="3">
    <source>
        <dbReference type="ARBA" id="ARBA00022840"/>
    </source>
</evidence>
<dbReference type="InterPro" id="IPR044986">
    <property type="entry name" value="KIF15/KIN-12"/>
</dbReference>
<evidence type="ECO:0000259" key="7">
    <source>
        <dbReference type="Pfam" id="PF13091"/>
    </source>
</evidence>
<gene>
    <name evidence="8" type="ORF">HMPREF3233_01952</name>
</gene>
<dbReference type="GO" id="GO:0005874">
    <property type="term" value="C:microtubule"/>
    <property type="evidence" value="ECO:0007669"/>
    <property type="project" value="UniProtKB-KW"/>
</dbReference>
<dbReference type="PANTHER" id="PTHR37739">
    <property type="entry name" value="KINESIN-LIKE PROTEIN KIN-12D"/>
    <property type="match status" value="1"/>
</dbReference>
<dbReference type="GO" id="GO:0005524">
    <property type="term" value="F:ATP binding"/>
    <property type="evidence" value="ECO:0007669"/>
    <property type="project" value="UniProtKB-KW"/>
</dbReference>
<organism evidence="8">
    <name type="scientific">Veillonella atypica</name>
    <dbReference type="NCBI Taxonomy" id="39777"/>
    <lineage>
        <taxon>Bacteria</taxon>
        <taxon>Bacillati</taxon>
        <taxon>Bacillota</taxon>
        <taxon>Negativicutes</taxon>
        <taxon>Veillonellales</taxon>
        <taxon>Veillonellaceae</taxon>
        <taxon>Veillonella</taxon>
    </lineage>
</organism>
<dbReference type="SUPFAM" id="SSF56024">
    <property type="entry name" value="Phospholipase D/nuclease"/>
    <property type="match status" value="1"/>
</dbReference>
<sequence length="885" mass="100389">MFKTLKDIAGATIDAYKAKKEENRVKGIQKENERLAEIADLELQLEPNKYRVEQAIGRHLKSKEETLDRFDSIVEKALDSKAEYNQLKIEFESIKAAYERYCIDIEKIKRELSRFYTHINESKVQLVKEIEIYDTLQTYYATNGQMFGYSNSDNYSYVGNDISNLSGVGSMIGSIVKGIAGGIGGAIGAVGLATSIGTAGTGAAISGLSGVAATNATLAWLGGGTIASGGFGIAGGMAVLGGIAALPVIAGLGYGYNKLCKEKIKELSVGIPRAKLQFVELLDHHDYLCAVKDVLIEYLELLHHAHAILNNYNSVVLNLNGEPQDIDFCRKLEAFIIGVANISIELPSQDEVKLTREIINELEYKRHDIQLTLDKLRVELSIPTYREQEIKIQLIEGSKVIDKIIDIFKTAKESIYISNPWGINFEGSIGGAKDAAINRGIIVKIIDGIPDGKGSFIKEAAILKDESYFIKAQFDILSDDEGSSRSETALEVDEDYSRALYLKIFNQDNLVYTLRQANSVLEKKAAEYEAQVQSLAQSIENIQKEASVTELKLIEAKQQLLGAEKNAKSFERKLKQSQEKSYKLQSEYDVIQSKLEDATITAATRKSYEQKINELDSMLAEAHKQSTVMKNDLKKAESALKEIVYEKERLEKDFTDLSEEKKRVHRRLEKARNDKLELEKEQLKIKKENETYLKNVENLQYENKELRAQMNEYFEENKQFKHLLDNESKILENAAIRHAFESALQTSTKEIDIFAAWINNHVVDERMLETFESLLDKGVTIKIRYGIGDESNPDNDKRTYWTKKNAKKMKKRFEKYGKLFRMKWDNSHAKLFICDDQFYVISSFNILSFDGQYEDGKEVSTRRELGEWSKNLSNLQAYRKMYFDF</sequence>
<dbReference type="AlphaFoldDB" id="A0A133RZE4"/>
<keyword evidence="4 6" id="KW-0175">Coiled coil</keyword>
<comment type="caution">
    <text evidence="8">The sequence shown here is derived from an EMBL/GenBank/DDBJ whole genome shotgun (WGS) entry which is preliminary data.</text>
</comment>
<dbReference type="SUPFAM" id="SSF57997">
    <property type="entry name" value="Tropomyosin"/>
    <property type="match status" value="1"/>
</dbReference>
<evidence type="ECO:0000313" key="8">
    <source>
        <dbReference type="EMBL" id="KXA61136.1"/>
    </source>
</evidence>
<keyword evidence="1" id="KW-0493">Microtubule</keyword>
<dbReference type="Pfam" id="PF13091">
    <property type="entry name" value="PLDc_2"/>
    <property type="match status" value="1"/>
</dbReference>
<dbReference type="Proteomes" id="UP000070226">
    <property type="component" value="Unassembled WGS sequence"/>
</dbReference>
<reference evidence="8 9" key="1">
    <citation type="submission" date="2016-01" db="EMBL/GenBank/DDBJ databases">
        <authorList>
            <person name="Oliw E.H."/>
        </authorList>
    </citation>
    <scope>NUCLEOTIDE SEQUENCE [LARGE SCALE GENOMIC DNA]</scope>
    <source>
        <strain evidence="8 9">CMW7756B</strain>
    </source>
</reference>
<dbReference type="RefSeq" id="WP_060807995.1">
    <property type="nucleotide sequence ID" value="NZ_KQ958138.1"/>
</dbReference>
<accession>A0A133RZE4</accession>
<evidence type="ECO:0000256" key="6">
    <source>
        <dbReference type="SAM" id="Coils"/>
    </source>
</evidence>
<name>A0A133RZE4_9FIRM</name>
<evidence type="ECO:0000256" key="4">
    <source>
        <dbReference type="ARBA" id="ARBA00023054"/>
    </source>
</evidence>
<evidence type="ECO:0000256" key="1">
    <source>
        <dbReference type="ARBA" id="ARBA00022701"/>
    </source>
</evidence>
<feature type="domain" description="Phospholipase D-like" evidence="7">
    <location>
        <begin position="743"/>
        <end position="854"/>
    </location>
</feature>
<dbReference type="Gene3D" id="3.30.870.10">
    <property type="entry name" value="Endonuclease Chain A"/>
    <property type="match status" value="1"/>
</dbReference>
<evidence type="ECO:0000256" key="5">
    <source>
        <dbReference type="ARBA" id="ARBA00023175"/>
    </source>
</evidence>
<evidence type="ECO:0000256" key="2">
    <source>
        <dbReference type="ARBA" id="ARBA00022741"/>
    </source>
</evidence>
<dbReference type="InterPro" id="IPR025202">
    <property type="entry name" value="PLD-like_dom"/>
</dbReference>
<keyword evidence="3" id="KW-0067">ATP-binding</keyword>
<evidence type="ECO:0000313" key="9">
    <source>
        <dbReference type="Proteomes" id="UP000070226"/>
    </source>
</evidence>